<dbReference type="InterPro" id="IPR031493">
    <property type="entry name" value="Zinc_ribbon_15"/>
</dbReference>
<feature type="transmembrane region" description="Helical" evidence="1">
    <location>
        <begin position="15"/>
        <end position="34"/>
    </location>
</feature>
<name>A0A6V8KGC9_9ACTN</name>
<protein>
    <recommendedName>
        <fullName evidence="2">Zinc-ribbon 15 domain-containing protein</fullName>
    </recommendedName>
</protein>
<evidence type="ECO:0000256" key="1">
    <source>
        <dbReference type="SAM" id="Phobius"/>
    </source>
</evidence>
<evidence type="ECO:0000313" key="3">
    <source>
        <dbReference type="EMBL" id="GFJ84283.1"/>
    </source>
</evidence>
<organism evidence="3 4">
    <name type="scientific">Phytohabitans houttuyneae</name>
    <dbReference type="NCBI Taxonomy" id="1076126"/>
    <lineage>
        <taxon>Bacteria</taxon>
        <taxon>Bacillati</taxon>
        <taxon>Actinomycetota</taxon>
        <taxon>Actinomycetes</taxon>
        <taxon>Micromonosporales</taxon>
        <taxon>Micromonosporaceae</taxon>
    </lineage>
</organism>
<gene>
    <name evidence="3" type="ORF">Phou_084630</name>
</gene>
<reference evidence="3 4" key="2">
    <citation type="submission" date="2020-03" db="EMBL/GenBank/DDBJ databases">
        <authorList>
            <person name="Ichikawa N."/>
            <person name="Kimura A."/>
            <person name="Kitahashi Y."/>
            <person name="Uohara A."/>
        </authorList>
    </citation>
    <scope>NUCLEOTIDE SEQUENCE [LARGE SCALE GENOMIC DNA]</scope>
    <source>
        <strain evidence="3 4">NBRC 108639</strain>
    </source>
</reference>
<evidence type="ECO:0000313" key="4">
    <source>
        <dbReference type="Proteomes" id="UP000482800"/>
    </source>
</evidence>
<proteinExistence type="predicted"/>
<accession>A0A6V8KGC9</accession>
<reference evidence="3 4" key="1">
    <citation type="submission" date="2020-03" db="EMBL/GenBank/DDBJ databases">
        <title>Whole genome shotgun sequence of Phytohabitans houttuyneae NBRC 108639.</title>
        <authorList>
            <person name="Komaki H."/>
            <person name="Tamura T."/>
        </authorList>
    </citation>
    <scope>NUCLEOTIDE SEQUENCE [LARGE SCALE GENOMIC DNA]</scope>
    <source>
        <strain evidence="3 4">NBRC 108639</strain>
    </source>
</reference>
<keyword evidence="1" id="KW-0472">Membrane</keyword>
<dbReference type="Pfam" id="PF17032">
    <property type="entry name" value="Zn_ribbon_15"/>
    <property type="match status" value="1"/>
</dbReference>
<keyword evidence="1" id="KW-1133">Transmembrane helix</keyword>
<dbReference type="Proteomes" id="UP000482800">
    <property type="component" value="Unassembled WGS sequence"/>
</dbReference>
<comment type="caution">
    <text evidence="3">The sequence shown here is derived from an EMBL/GenBank/DDBJ whole genome shotgun (WGS) entry which is preliminary data.</text>
</comment>
<keyword evidence="1" id="KW-0812">Transmembrane</keyword>
<dbReference type="SUPFAM" id="SSF158682">
    <property type="entry name" value="TerB-like"/>
    <property type="match status" value="1"/>
</dbReference>
<dbReference type="EMBL" id="BLPF01000003">
    <property type="protein sequence ID" value="GFJ84283.1"/>
    <property type="molecule type" value="Genomic_DNA"/>
</dbReference>
<feature type="domain" description="Zinc-ribbon 15" evidence="2">
    <location>
        <begin position="40"/>
        <end position="85"/>
    </location>
</feature>
<keyword evidence="4" id="KW-1185">Reference proteome</keyword>
<evidence type="ECO:0000259" key="2">
    <source>
        <dbReference type="Pfam" id="PF17032"/>
    </source>
</evidence>
<dbReference type="AlphaFoldDB" id="A0A6V8KGC9"/>
<dbReference type="InterPro" id="IPR029024">
    <property type="entry name" value="TerB-like"/>
</dbReference>
<sequence>MPPPRAGTGRTAPGWYPAGVIIFGLSVFYFMGLIGKGRFACPNCGGDRDYEHRTARRFFTLFFVPVIPLDKVGEVVRCQTCRVRFDPAVLTAPTSAQLASALPAGMRAVAAVVLRAGGTSEAAIAAALSAVRAAGGQGYDVTHLQADLSQPAEAAAEPLRALSAHLTLDARERYLADGARIGLADGPLTPTERDALGWLANALGLTPAHALGVITTVEQAARMG</sequence>